<gene>
    <name evidence="1" type="ORF">CDAR_311621</name>
</gene>
<proteinExistence type="predicted"/>
<name>A0AAV4UT41_9ARAC</name>
<dbReference type="AlphaFoldDB" id="A0AAV4UT41"/>
<dbReference type="Proteomes" id="UP001054837">
    <property type="component" value="Unassembled WGS sequence"/>
</dbReference>
<organism evidence="1 2">
    <name type="scientific">Caerostris darwini</name>
    <dbReference type="NCBI Taxonomy" id="1538125"/>
    <lineage>
        <taxon>Eukaryota</taxon>
        <taxon>Metazoa</taxon>
        <taxon>Ecdysozoa</taxon>
        <taxon>Arthropoda</taxon>
        <taxon>Chelicerata</taxon>
        <taxon>Arachnida</taxon>
        <taxon>Araneae</taxon>
        <taxon>Araneomorphae</taxon>
        <taxon>Entelegynae</taxon>
        <taxon>Araneoidea</taxon>
        <taxon>Araneidae</taxon>
        <taxon>Caerostris</taxon>
    </lineage>
</organism>
<evidence type="ECO:0000313" key="2">
    <source>
        <dbReference type="Proteomes" id="UP001054837"/>
    </source>
</evidence>
<keyword evidence="2" id="KW-1185">Reference proteome</keyword>
<comment type="caution">
    <text evidence="1">The sequence shown here is derived from an EMBL/GenBank/DDBJ whole genome shotgun (WGS) entry which is preliminary data.</text>
</comment>
<accession>A0AAV4UT41</accession>
<evidence type="ECO:0000313" key="1">
    <source>
        <dbReference type="EMBL" id="GIY61075.1"/>
    </source>
</evidence>
<reference evidence="1 2" key="1">
    <citation type="submission" date="2021-06" db="EMBL/GenBank/DDBJ databases">
        <title>Caerostris darwini draft genome.</title>
        <authorList>
            <person name="Kono N."/>
            <person name="Arakawa K."/>
        </authorList>
    </citation>
    <scope>NUCLEOTIDE SEQUENCE [LARGE SCALE GENOMIC DNA]</scope>
</reference>
<dbReference type="EMBL" id="BPLQ01011912">
    <property type="protein sequence ID" value="GIY61075.1"/>
    <property type="molecule type" value="Genomic_DNA"/>
</dbReference>
<protein>
    <submittedName>
        <fullName evidence="1">Uncharacterized protein</fullName>
    </submittedName>
</protein>
<sequence length="124" mass="14247">MKRRLDPETSCLCTNGGQLLMPPLDHESGTEPTEKDFKRDTMCVMVKIQERLYILLRFPRISSLMKKIVVRGLDPQASCIPTASATIKPRIGHQKMSLTIFKRKYHFKDCYLVPPQIGKNSLNR</sequence>